<dbReference type="GO" id="GO:0005829">
    <property type="term" value="C:cytosol"/>
    <property type="evidence" value="ECO:0007669"/>
    <property type="project" value="TreeGrafter"/>
</dbReference>
<protein>
    <submittedName>
        <fullName evidence="5">AraC family transcriptional regulator</fullName>
    </submittedName>
</protein>
<dbReference type="PANTHER" id="PTHR47894:SF4">
    <property type="entry name" value="HTH-TYPE TRANSCRIPTIONAL REGULATOR GADX"/>
    <property type="match status" value="1"/>
</dbReference>
<evidence type="ECO:0000256" key="1">
    <source>
        <dbReference type="ARBA" id="ARBA00023015"/>
    </source>
</evidence>
<dbReference type="GO" id="GO:0003700">
    <property type="term" value="F:DNA-binding transcription factor activity"/>
    <property type="evidence" value="ECO:0007669"/>
    <property type="project" value="InterPro"/>
</dbReference>
<dbReference type="Proteomes" id="UP000644507">
    <property type="component" value="Unassembled WGS sequence"/>
</dbReference>
<keyword evidence="6" id="KW-1185">Reference proteome</keyword>
<gene>
    <name evidence="5" type="primary">oruR</name>
    <name evidence="5" type="ORF">GCM10007100_03400</name>
</gene>
<dbReference type="RefSeq" id="WP_189566760.1">
    <property type="nucleotide sequence ID" value="NZ_BMXI01000001.1"/>
</dbReference>
<dbReference type="SUPFAM" id="SSF46689">
    <property type="entry name" value="Homeodomain-like"/>
    <property type="match status" value="1"/>
</dbReference>
<proteinExistence type="predicted"/>
<feature type="domain" description="HTH araC/xylS-type" evidence="4">
    <location>
        <begin position="238"/>
        <end position="336"/>
    </location>
</feature>
<evidence type="ECO:0000256" key="2">
    <source>
        <dbReference type="ARBA" id="ARBA00023125"/>
    </source>
</evidence>
<dbReference type="SMART" id="SM00342">
    <property type="entry name" value="HTH_ARAC"/>
    <property type="match status" value="1"/>
</dbReference>
<dbReference type="AlphaFoldDB" id="A0A918WFD7"/>
<dbReference type="InterPro" id="IPR020449">
    <property type="entry name" value="Tscrpt_reg_AraC-type_HTH"/>
</dbReference>
<evidence type="ECO:0000256" key="3">
    <source>
        <dbReference type="ARBA" id="ARBA00023163"/>
    </source>
</evidence>
<dbReference type="InterPro" id="IPR009057">
    <property type="entry name" value="Homeodomain-like_sf"/>
</dbReference>
<name>A0A918WFD7_9BACT</name>
<dbReference type="InterPro" id="IPR032687">
    <property type="entry name" value="AraC-type_N"/>
</dbReference>
<reference evidence="5" key="1">
    <citation type="journal article" date="2014" name="Int. J. Syst. Evol. Microbiol.">
        <title>Complete genome sequence of Corynebacterium casei LMG S-19264T (=DSM 44701T), isolated from a smear-ripened cheese.</title>
        <authorList>
            <consortium name="US DOE Joint Genome Institute (JGI-PGF)"/>
            <person name="Walter F."/>
            <person name="Albersmeier A."/>
            <person name="Kalinowski J."/>
            <person name="Ruckert C."/>
        </authorList>
    </citation>
    <scope>NUCLEOTIDE SEQUENCE</scope>
    <source>
        <strain evidence="5">KCTC 12988</strain>
    </source>
</reference>
<keyword evidence="1" id="KW-0805">Transcription regulation</keyword>
<dbReference type="PROSITE" id="PS01124">
    <property type="entry name" value="HTH_ARAC_FAMILY_2"/>
    <property type="match status" value="1"/>
</dbReference>
<dbReference type="Gene3D" id="1.10.10.60">
    <property type="entry name" value="Homeodomain-like"/>
    <property type="match status" value="1"/>
</dbReference>
<dbReference type="PRINTS" id="PR00032">
    <property type="entry name" value="HTHARAC"/>
</dbReference>
<sequence>MEQISTLFVHKLVDVALEGEAANHSQRRDWLESVGLDPNSPVDPKCMIRDLVYYELCERIARESDLGMTLPLKAGGSVCCDDYGAFGLAWKSAINLRGSYQRAERYARVLSSVAIFEVVPDGAKTYLMMHWEGSRSLGLRLSNEQTMAEIVKLSREVCPHSFAPEAVYFKHQSPGSTAAHEKYFGCPVHFGADRDALLVSESALGKSNRLGDPALSKFFDTHMEQELRELSDDSGLSKRVRIQISQALSEGVPTVTEIARRLGMSGRTLQRRLSEQDLSFKILVDDSRRELAERLLEETDYALTEIAFLTGFSEQSAFNRAFKRWAGKTPRSYRLGA</sequence>
<dbReference type="GO" id="GO:0000976">
    <property type="term" value="F:transcription cis-regulatory region binding"/>
    <property type="evidence" value="ECO:0007669"/>
    <property type="project" value="TreeGrafter"/>
</dbReference>
<comment type="caution">
    <text evidence="5">The sequence shown here is derived from an EMBL/GenBank/DDBJ whole genome shotgun (WGS) entry which is preliminary data.</text>
</comment>
<evidence type="ECO:0000313" key="6">
    <source>
        <dbReference type="Proteomes" id="UP000644507"/>
    </source>
</evidence>
<evidence type="ECO:0000259" key="4">
    <source>
        <dbReference type="PROSITE" id="PS01124"/>
    </source>
</evidence>
<dbReference type="Pfam" id="PF12833">
    <property type="entry name" value="HTH_18"/>
    <property type="match status" value="1"/>
</dbReference>
<reference evidence="5" key="2">
    <citation type="submission" date="2020-09" db="EMBL/GenBank/DDBJ databases">
        <authorList>
            <person name="Sun Q."/>
            <person name="Kim S."/>
        </authorList>
    </citation>
    <scope>NUCLEOTIDE SEQUENCE</scope>
    <source>
        <strain evidence="5">KCTC 12988</strain>
    </source>
</reference>
<accession>A0A918WFD7</accession>
<keyword evidence="2" id="KW-0238">DNA-binding</keyword>
<dbReference type="EMBL" id="BMXI01000001">
    <property type="protein sequence ID" value="GHC41846.1"/>
    <property type="molecule type" value="Genomic_DNA"/>
</dbReference>
<dbReference type="PANTHER" id="PTHR47894">
    <property type="entry name" value="HTH-TYPE TRANSCRIPTIONAL REGULATOR GADX"/>
    <property type="match status" value="1"/>
</dbReference>
<dbReference type="InterPro" id="IPR018060">
    <property type="entry name" value="HTH_AraC"/>
</dbReference>
<organism evidence="5 6">
    <name type="scientific">Roseibacillus persicicus</name>
    <dbReference type="NCBI Taxonomy" id="454148"/>
    <lineage>
        <taxon>Bacteria</taxon>
        <taxon>Pseudomonadati</taxon>
        <taxon>Verrucomicrobiota</taxon>
        <taxon>Verrucomicrobiia</taxon>
        <taxon>Verrucomicrobiales</taxon>
        <taxon>Verrucomicrobiaceae</taxon>
        <taxon>Roseibacillus</taxon>
    </lineage>
</organism>
<evidence type="ECO:0000313" key="5">
    <source>
        <dbReference type="EMBL" id="GHC41846.1"/>
    </source>
</evidence>
<dbReference type="Pfam" id="PF12625">
    <property type="entry name" value="Arabinose_bd"/>
    <property type="match status" value="1"/>
</dbReference>
<keyword evidence="3" id="KW-0804">Transcription</keyword>